<proteinExistence type="predicted"/>
<keyword evidence="2" id="KW-1003">Cell membrane</keyword>
<sequence length="544" mass="60470">MKPYISAPRYRPWVACAALVVLVLILFVWAPTNYAFYYSDAPRHALNGAFILDLVKAFPIHDPVQWAYNYYAQYPALTILFYPPLYPAVLAVAYAILGVSQASAVVVNALFYTALLIGSYRLACRYVDRIPAFFVAFLIGAAPEMAFWGRQIMTDVPATAAAVWAMELLLAYAVSHDRRVLWLGAAIAVVAVWLKITVCFLLPVLALGLVQIDGWAVWRRPRNLVMGCGVVLLMLPLLWLTIHFGQTNVQSVTGVADGATPRSSLSNWLWYARSLPLQLGWPVTAAVALGAVAGVVRVVRSRHLPAHWGLLAAWVVVGYLFFSTIDLKDPRFTIPLLPPFVLIGVWGVCWLFGARARWAGLLLAAIGAATLITTLVYRPPLYVSGYAHIVKDVARLAPENSNVVFSGYRDGAFIFAMRAIGHRPDVDTIRADKMLLSIAIRRSTGVREKHLTRAQIGQELTRQKAAYVVAQDDFWTDLTEMRRLQWVLHSPQFTPVAHYRMHANFNAPEKTITVYRNNAPLPAKRPPRSIDLPAIDRTVTQGKG</sequence>
<feature type="transmembrane region" description="Helical" evidence="8">
    <location>
        <begin position="334"/>
        <end position="352"/>
    </location>
</feature>
<evidence type="ECO:0000256" key="5">
    <source>
        <dbReference type="ARBA" id="ARBA00022692"/>
    </source>
</evidence>
<dbReference type="GO" id="GO:0016763">
    <property type="term" value="F:pentosyltransferase activity"/>
    <property type="evidence" value="ECO:0007669"/>
    <property type="project" value="TreeGrafter"/>
</dbReference>
<feature type="transmembrane region" description="Helical" evidence="8">
    <location>
        <begin position="104"/>
        <end position="123"/>
    </location>
</feature>
<protein>
    <submittedName>
        <fullName evidence="10">4-amino-4-deoxy-L-arabinose transferase-like protein</fullName>
    </submittedName>
</protein>
<feature type="transmembrane region" description="Helical" evidence="8">
    <location>
        <begin position="279"/>
        <end position="299"/>
    </location>
</feature>
<name>A0A084IME3_SALHC</name>
<keyword evidence="5 8" id="KW-0812">Transmembrane</keyword>
<feature type="transmembrane region" description="Helical" evidence="8">
    <location>
        <begin position="224"/>
        <end position="242"/>
    </location>
</feature>
<evidence type="ECO:0000256" key="4">
    <source>
        <dbReference type="ARBA" id="ARBA00022679"/>
    </source>
</evidence>
<evidence type="ECO:0000256" key="2">
    <source>
        <dbReference type="ARBA" id="ARBA00022475"/>
    </source>
</evidence>
<evidence type="ECO:0000259" key="9">
    <source>
        <dbReference type="Pfam" id="PF13231"/>
    </source>
</evidence>
<dbReference type="EMBL" id="APNK01000008">
    <property type="protein sequence ID" value="KEZ77877.1"/>
    <property type="molecule type" value="Genomic_DNA"/>
</dbReference>
<dbReference type="AlphaFoldDB" id="A0A084IME3"/>
<dbReference type="Pfam" id="PF13231">
    <property type="entry name" value="PMT_2"/>
    <property type="match status" value="1"/>
</dbReference>
<comment type="subcellular location">
    <subcellularLocation>
        <location evidence="1">Cell membrane</location>
        <topology evidence="1">Multi-pass membrane protein</topology>
    </subcellularLocation>
</comment>
<dbReference type="InterPro" id="IPR050297">
    <property type="entry name" value="LipidA_mod_glycosyltrf_83"/>
</dbReference>
<keyword evidence="3" id="KW-0328">Glycosyltransferase</keyword>
<feature type="transmembrane region" description="Helical" evidence="8">
    <location>
        <begin position="359"/>
        <end position="377"/>
    </location>
</feature>
<evidence type="ECO:0000256" key="8">
    <source>
        <dbReference type="SAM" id="Phobius"/>
    </source>
</evidence>
<comment type="caution">
    <text evidence="10">The sequence shown here is derived from an EMBL/GenBank/DDBJ whole genome shotgun (WGS) entry which is preliminary data.</text>
</comment>
<dbReference type="eggNOG" id="COG1807">
    <property type="taxonomic scope" value="Bacteria"/>
</dbReference>
<gene>
    <name evidence="10" type="ORF">C41B8_07517</name>
</gene>
<evidence type="ECO:0000256" key="6">
    <source>
        <dbReference type="ARBA" id="ARBA00022989"/>
    </source>
</evidence>
<evidence type="ECO:0000256" key="7">
    <source>
        <dbReference type="ARBA" id="ARBA00023136"/>
    </source>
</evidence>
<feature type="transmembrane region" description="Helical" evidence="8">
    <location>
        <begin position="180"/>
        <end position="212"/>
    </location>
</feature>
<dbReference type="GO" id="GO:0009103">
    <property type="term" value="P:lipopolysaccharide biosynthetic process"/>
    <property type="evidence" value="ECO:0007669"/>
    <property type="project" value="UniProtKB-ARBA"/>
</dbReference>
<organism evidence="10 11">
    <name type="scientific">Salinisphaera hydrothermalis (strain C41B8)</name>
    <dbReference type="NCBI Taxonomy" id="1304275"/>
    <lineage>
        <taxon>Bacteria</taxon>
        <taxon>Pseudomonadati</taxon>
        <taxon>Pseudomonadota</taxon>
        <taxon>Gammaproteobacteria</taxon>
        <taxon>Salinisphaerales</taxon>
        <taxon>Salinisphaeraceae</taxon>
        <taxon>Salinisphaera</taxon>
    </lineage>
</organism>
<feature type="transmembrane region" description="Helical" evidence="8">
    <location>
        <begin position="156"/>
        <end position="174"/>
    </location>
</feature>
<feature type="transmembrane region" description="Helical" evidence="8">
    <location>
        <begin position="76"/>
        <end position="97"/>
    </location>
</feature>
<feature type="transmembrane region" description="Helical" evidence="8">
    <location>
        <begin position="12"/>
        <end position="30"/>
    </location>
</feature>
<dbReference type="Proteomes" id="UP000028302">
    <property type="component" value="Unassembled WGS sequence"/>
</dbReference>
<reference evidence="10 11" key="1">
    <citation type="submission" date="2013-03" db="EMBL/GenBank/DDBJ databases">
        <title>Salinisphaera hydrothermalis C41B8 Genome Sequencing.</title>
        <authorList>
            <person name="Li C."/>
            <person name="Lai Q."/>
            <person name="Shao Z."/>
        </authorList>
    </citation>
    <scope>NUCLEOTIDE SEQUENCE [LARGE SCALE GENOMIC DNA]</scope>
    <source>
        <strain evidence="10 11">C41B8</strain>
    </source>
</reference>
<evidence type="ECO:0000313" key="10">
    <source>
        <dbReference type="EMBL" id="KEZ77877.1"/>
    </source>
</evidence>
<feature type="domain" description="Glycosyltransferase RgtA/B/C/D-like" evidence="9">
    <location>
        <begin position="83"/>
        <end position="238"/>
    </location>
</feature>
<feature type="transmembrane region" description="Helical" evidence="8">
    <location>
        <begin position="306"/>
        <end position="322"/>
    </location>
</feature>
<dbReference type="GO" id="GO:0005886">
    <property type="term" value="C:plasma membrane"/>
    <property type="evidence" value="ECO:0007669"/>
    <property type="project" value="UniProtKB-SubCell"/>
</dbReference>
<dbReference type="PANTHER" id="PTHR33908:SF11">
    <property type="entry name" value="MEMBRANE PROTEIN"/>
    <property type="match status" value="1"/>
</dbReference>
<dbReference type="OrthoDB" id="7375208at2"/>
<dbReference type="RefSeq" id="WP_156962469.1">
    <property type="nucleotide sequence ID" value="NZ_APNK01000008.1"/>
</dbReference>
<evidence type="ECO:0000256" key="1">
    <source>
        <dbReference type="ARBA" id="ARBA00004651"/>
    </source>
</evidence>
<dbReference type="InterPro" id="IPR038731">
    <property type="entry name" value="RgtA/B/C-like"/>
</dbReference>
<keyword evidence="4 10" id="KW-0808">Transferase</keyword>
<evidence type="ECO:0000313" key="11">
    <source>
        <dbReference type="Proteomes" id="UP000028302"/>
    </source>
</evidence>
<keyword evidence="7 8" id="KW-0472">Membrane</keyword>
<keyword evidence="6 8" id="KW-1133">Transmembrane helix</keyword>
<feature type="transmembrane region" description="Helical" evidence="8">
    <location>
        <begin position="129"/>
        <end position="149"/>
    </location>
</feature>
<evidence type="ECO:0000256" key="3">
    <source>
        <dbReference type="ARBA" id="ARBA00022676"/>
    </source>
</evidence>
<dbReference type="PANTHER" id="PTHR33908">
    <property type="entry name" value="MANNOSYLTRANSFERASE YKCB-RELATED"/>
    <property type="match status" value="1"/>
</dbReference>
<accession>A0A084IME3</accession>
<dbReference type="STRING" id="1304275.C41B8_07517"/>
<keyword evidence="11" id="KW-1185">Reference proteome</keyword>